<organism evidence="2 3">
    <name type="scientific">Nemorincola caseinilytica</name>
    <dbReference type="NCBI Taxonomy" id="2054315"/>
    <lineage>
        <taxon>Bacteria</taxon>
        <taxon>Pseudomonadati</taxon>
        <taxon>Bacteroidota</taxon>
        <taxon>Chitinophagia</taxon>
        <taxon>Chitinophagales</taxon>
        <taxon>Chitinophagaceae</taxon>
        <taxon>Nemorincola</taxon>
    </lineage>
</organism>
<evidence type="ECO:0000256" key="1">
    <source>
        <dbReference type="SAM" id="Phobius"/>
    </source>
</evidence>
<keyword evidence="1" id="KW-1133">Transmembrane helix</keyword>
<dbReference type="RefSeq" id="WP_345078445.1">
    <property type="nucleotide sequence ID" value="NZ_BAABFA010000005.1"/>
</dbReference>
<keyword evidence="3" id="KW-1185">Reference proteome</keyword>
<proteinExistence type="predicted"/>
<dbReference type="EMBL" id="BAABFA010000005">
    <property type="protein sequence ID" value="GAA4461553.1"/>
    <property type="molecule type" value="Genomic_DNA"/>
</dbReference>
<gene>
    <name evidence="2" type="ORF">GCM10023093_06390</name>
</gene>
<evidence type="ECO:0000313" key="3">
    <source>
        <dbReference type="Proteomes" id="UP001500067"/>
    </source>
</evidence>
<evidence type="ECO:0000313" key="2">
    <source>
        <dbReference type="EMBL" id="GAA4461553.1"/>
    </source>
</evidence>
<keyword evidence="1" id="KW-0472">Membrane</keyword>
<protein>
    <submittedName>
        <fullName evidence="2">Uncharacterized protein</fullName>
    </submittedName>
</protein>
<name>A0ABP8N809_9BACT</name>
<accession>A0ABP8N809</accession>
<dbReference type="Proteomes" id="UP001500067">
    <property type="component" value="Unassembled WGS sequence"/>
</dbReference>
<sequence length="187" mass="20757">MSLTTLKDDLLAEFREERIMINDQLEVLDPLATALRRPAAQRLLSSSTLIIAEFTCYVLSLGGIAFAVLMHRIYPFSLLNKALYTPDVRNAIGAPHLSVLIAATYALVAIGVVFLFVIARMARELRLKNDILHMACRDIKTIVGQHLERRAAVRTIEQRHMLGLSGVMPVTDATKVNPVKEMANAGY</sequence>
<reference evidence="3" key="1">
    <citation type="journal article" date="2019" name="Int. J. Syst. Evol. Microbiol.">
        <title>The Global Catalogue of Microorganisms (GCM) 10K type strain sequencing project: providing services to taxonomists for standard genome sequencing and annotation.</title>
        <authorList>
            <consortium name="The Broad Institute Genomics Platform"/>
            <consortium name="The Broad Institute Genome Sequencing Center for Infectious Disease"/>
            <person name="Wu L."/>
            <person name="Ma J."/>
        </authorList>
    </citation>
    <scope>NUCLEOTIDE SEQUENCE [LARGE SCALE GENOMIC DNA]</scope>
    <source>
        <strain evidence="3">JCM 32105</strain>
    </source>
</reference>
<feature type="transmembrane region" description="Helical" evidence="1">
    <location>
        <begin position="94"/>
        <end position="118"/>
    </location>
</feature>
<comment type="caution">
    <text evidence="2">The sequence shown here is derived from an EMBL/GenBank/DDBJ whole genome shotgun (WGS) entry which is preliminary data.</text>
</comment>
<keyword evidence="1" id="KW-0812">Transmembrane</keyword>
<feature type="transmembrane region" description="Helical" evidence="1">
    <location>
        <begin position="50"/>
        <end position="74"/>
    </location>
</feature>